<dbReference type="InterPro" id="IPR056123">
    <property type="entry name" value="DUF7706"/>
</dbReference>
<sequence length="63" mass="7020">MQRTPVITVILSSSLAWAYAQFFKRVGLDDYKALAVDLEEAYLMLAAGEAIREALRQAGYAPR</sequence>
<evidence type="ECO:0000313" key="1">
    <source>
        <dbReference type="EMBL" id="OLP08094.1"/>
    </source>
</evidence>
<proteinExistence type="predicted"/>
<dbReference type="RefSeq" id="WP_075585018.1">
    <property type="nucleotide sequence ID" value="NZ_MSYM01000005.1"/>
</dbReference>
<dbReference type="Proteomes" id="UP000185911">
    <property type="component" value="Unassembled WGS sequence"/>
</dbReference>
<accession>A0A1Q8YJ65</accession>
<name>A0A1Q8YJ65_9BURK</name>
<dbReference type="EMBL" id="MSYM01000005">
    <property type="protein sequence ID" value="OLP08094.1"/>
    <property type="molecule type" value="Genomic_DNA"/>
</dbReference>
<protein>
    <submittedName>
        <fullName evidence="1">Uncharacterized protein</fullName>
    </submittedName>
</protein>
<comment type="caution">
    <text evidence="1">The sequence shown here is derived from an EMBL/GenBank/DDBJ whole genome shotgun (WGS) entry which is preliminary data.</text>
</comment>
<gene>
    <name evidence="1" type="ORF">BLL52_0382</name>
</gene>
<dbReference type="Pfam" id="PF24806">
    <property type="entry name" value="DUF7706"/>
    <property type="match status" value="1"/>
</dbReference>
<dbReference type="AlphaFoldDB" id="A0A1Q8YJ65"/>
<evidence type="ECO:0000313" key="2">
    <source>
        <dbReference type="Proteomes" id="UP000185911"/>
    </source>
</evidence>
<organism evidence="1 2">
    <name type="scientific">Rhodoferax antarcticus ANT.BR</name>
    <dbReference type="NCBI Taxonomy" id="1111071"/>
    <lineage>
        <taxon>Bacteria</taxon>
        <taxon>Pseudomonadati</taxon>
        <taxon>Pseudomonadota</taxon>
        <taxon>Betaproteobacteria</taxon>
        <taxon>Burkholderiales</taxon>
        <taxon>Comamonadaceae</taxon>
        <taxon>Rhodoferax</taxon>
    </lineage>
</organism>
<keyword evidence="2" id="KW-1185">Reference proteome</keyword>
<reference evidence="1 2" key="1">
    <citation type="submission" date="2017-01" db="EMBL/GenBank/DDBJ databases">
        <title>Genome sequence of Rhodoferax antarcticus ANT.BR, a psychrophilic purple nonsulfur bacterium from an Antarctic microbial mat.</title>
        <authorList>
            <person name="Baker J."/>
            <person name="Riester C."/>
            <person name="Skinner B."/>
            <person name="Newell A."/>
            <person name="Swingley W."/>
            <person name="Madigan M."/>
            <person name="Jung D."/>
            <person name="Asao M."/>
            <person name="Chen M."/>
            <person name="Loughlin P."/>
            <person name="Pan H."/>
            <person name="Lin S."/>
            <person name="Li N."/>
            <person name="Shaw J."/>
            <person name="Prado M."/>
            <person name="Sherman C."/>
            <person name="Li X."/>
            <person name="Tang J."/>
            <person name="Blankenship R."/>
            <person name="Zhao T."/>
            <person name="Touchman J."/>
            <person name="Sattley M."/>
        </authorList>
    </citation>
    <scope>NUCLEOTIDE SEQUENCE [LARGE SCALE GENOMIC DNA]</scope>
    <source>
        <strain evidence="1 2">ANT.BR</strain>
    </source>
</reference>